<dbReference type="EMBL" id="JBHTBN010000006">
    <property type="protein sequence ID" value="MFC7358400.1"/>
    <property type="molecule type" value="Genomic_DNA"/>
</dbReference>
<evidence type="ECO:0000313" key="1">
    <source>
        <dbReference type="EMBL" id="MFC7358400.1"/>
    </source>
</evidence>
<organism evidence="1 2">
    <name type="scientific">Jejudonia soesokkakensis</name>
    <dbReference type="NCBI Taxonomy" id="1323432"/>
    <lineage>
        <taxon>Bacteria</taxon>
        <taxon>Pseudomonadati</taxon>
        <taxon>Bacteroidota</taxon>
        <taxon>Flavobacteriia</taxon>
        <taxon>Flavobacteriales</taxon>
        <taxon>Flavobacteriaceae</taxon>
        <taxon>Jejudonia</taxon>
    </lineage>
</organism>
<name>A0ABW2MWZ1_9FLAO</name>
<keyword evidence="2" id="KW-1185">Reference proteome</keyword>
<dbReference type="RefSeq" id="WP_380218365.1">
    <property type="nucleotide sequence ID" value="NZ_JBHTBN010000006.1"/>
</dbReference>
<sequence>MSIPQIAYINFKDNTNYQAIYASQLYGTFFSVFAKLKTRESETENCYFLEEVHLHLNVYKGIVDLGITKAEFMAYRNKKDSDETGIEEGGVIVLEIQAMYNSTPDNLIVKKIDRDHKFNKETSYFMVDRRLKKMHQSGDSTDVSESLKDGIFDTEFNYREGPITIDYPEKIKLPQPRQWHDEPVDFTLKGFIGQCPTSIMKIL</sequence>
<comment type="caution">
    <text evidence="1">The sequence shown here is derived from an EMBL/GenBank/DDBJ whole genome shotgun (WGS) entry which is preliminary data.</text>
</comment>
<reference evidence="2" key="1">
    <citation type="journal article" date="2019" name="Int. J. Syst. Evol. Microbiol.">
        <title>The Global Catalogue of Microorganisms (GCM) 10K type strain sequencing project: providing services to taxonomists for standard genome sequencing and annotation.</title>
        <authorList>
            <consortium name="The Broad Institute Genomics Platform"/>
            <consortium name="The Broad Institute Genome Sequencing Center for Infectious Disease"/>
            <person name="Wu L."/>
            <person name="Ma J."/>
        </authorList>
    </citation>
    <scope>NUCLEOTIDE SEQUENCE [LARGE SCALE GENOMIC DNA]</scope>
    <source>
        <strain evidence="2">CGMCC 1.16306</strain>
    </source>
</reference>
<gene>
    <name evidence="1" type="ORF">ACFQO1_11930</name>
</gene>
<protein>
    <submittedName>
        <fullName evidence="1">Uncharacterized protein</fullName>
    </submittedName>
</protein>
<dbReference type="Proteomes" id="UP001596415">
    <property type="component" value="Unassembled WGS sequence"/>
</dbReference>
<evidence type="ECO:0000313" key="2">
    <source>
        <dbReference type="Proteomes" id="UP001596415"/>
    </source>
</evidence>
<accession>A0ABW2MWZ1</accession>
<proteinExistence type="predicted"/>